<name>Q1IPK6_KORVE</name>
<keyword evidence="2" id="KW-0472">Membrane</keyword>
<evidence type="ECO:0000256" key="1">
    <source>
        <dbReference type="SAM" id="MobiDB-lite"/>
    </source>
</evidence>
<keyword evidence="2" id="KW-1133">Transmembrane helix</keyword>
<organism evidence="3 4">
    <name type="scientific">Koribacter versatilis (strain Ellin345)</name>
    <dbReference type="NCBI Taxonomy" id="204669"/>
    <lineage>
        <taxon>Bacteria</taxon>
        <taxon>Pseudomonadati</taxon>
        <taxon>Acidobacteriota</taxon>
        <taxon>Terriglobia</taxon>
        <taxon>Terriglobales</taxon>
        <taxon>Candidatus Korobacteraceae</taxon>
        <taxon>Candidatus Korobacter</taxon>
    </lineage>
</organism>
<dbReference type="KEGG" id="aba:Acid345_2193"/>
<gene>
    <name evidence="3" type="ordered locus">Acid345_2193</name>
</gene>
<reference evidence="3 4" key="1">
    <citation type="journal article" date="2009" name="Appl. Environ. Microbiol.">
        <title>Three genomes from the phylum Acidobacteria provide insight into the lifestyles of these microorganisms in soils.</title>
        <authorList>
            <person name="Ward N.L."/>
            <person name="Challacombe J.F."/>
            <person name="Janssen P.H."/>
            <person name="Henrissat B."/>
            <person name="Coutinho P.M."/>
            <person name="Wu M."/>
            <person name="Xie G."/>
            <person name="Haft D.H."/>
            <person name="Sait M."/>
            <person name="Badger J."/>
            <person name="Barabote R.D."/>
            <person name="Bradley B."/>
            <person name="Brettin T.S."/>
            <person name="Brinkac L.M."/>
            <person name="Bruce D."/>
            <person name="Creasy T."/>
            <person name="Daugherty S.C."/>
            <person name="Davidsen T.M."/>
            <person name="DeBoy R.T."/>
            <person name="Detter J.C."/>
            <person name="Dodson R.J."/>
            <person name="Durkin A.S."/>
            <person name="Ganapathy A."/>
            <person name="Gwinn-Giglio M."/>
            <person name="Han C.S."/>
            <person name="Khouri H."/>
            <person name="Kiss H."/>
            <person name="Kothari S.P."/>
            <person name="Madupu R."/>
            <person name="Nelson K.E."/>
            <person name="Nelson W.C."/>
            <person name="Paulsen I."/>
            <person name="Penn K."/>
            <person name="Ren Q."/>
            <person name="Rosovitz M.J."/>
            <person name="Selengut J.D."/>
            <person name="Shrivastava S."/>
            <person name="Sullivan S.A."/>
            <person name="Tapia R."/>
            <person name="Thompson L.S."/>
            <person name="Watkins K.L."/>
            <person name="Yang Q."/>
            <person name="Yu C."/>
            <person name="Zafar N."/>
            <person name="Zhou L."/>
            <person name="Kuske C.R."/>
        </authorList>
    </citation>
    <scope>NUCLEOTIDE SEQUENCE [LARGE SCALE GENOMIC DNA]</scope>
    <source>
        <strain evidence="3 4">Ellin345</strain>
    </source>
</reference>
<evidence type="ECO:0000313" key="3">
    <source>
        <dbReference type="EMBL" id="ABF41194.1"/>
    </source>
</evidence>
<proteinExistence type="predicted"/>
<keyword evidence="2" id="KW-0812">Transmembrane</keyword>
<evidence type="ECO:0000313" key="4">
    <source>
        <dbReference type="Proteomes" id="UP000002432"/>
    </source>
</evidence>
<keyword evidence="4" id="KW-1185">Reference proteome</keyword>
<dbReference type="STRING" id="204669.Acid345_2193"/>
<dbReference type="EnsemblBacteria" id="ABF41194">
    <property type="protein sequence ID" value="ABF41194"/>
    <property type="gene ID" value="Acid345_2193"/>
</dbReference>
<accession>Q1IPK6</accession>
<feature type="region of interest" description="Disordered" evidence="1">
    <location>
        <begin position="77"/>
        <end position="113"/>
    </location>
</feature>
<dbReference type="Proteomes" id="UP000002432">
    <property type="component" value="Chromosome"/>
</dbReference>
<dbReference type="AlphaFoldDB" id="Q1IPK6"/>
<protein>
    <submittedName>
        <fullName evidence="3">Uncharacterized protein</fullName>
    </submittedName>
</protein>
<feature type="transmembrane region" description="Helical" evidence="2">
    <location>
        <begin position="48"/>
        <end position="68"/>
    </location>
</feature>
<dbReference type="HOGENOM" id="CLU_2130187_0_0_0"/>
<evidence type="ECO:0000256" key="2">
    <source>
        <dbReference type="SAM" id="Phobius"/>
    </source>
</evidence>
<feature type="transmembrane region" description="Helical" evidence="2">
    <location>
        <begin position="20"/>
        <end position="42"/>
    </location>
</feature>
<sequence length="113" mass="12308">MMKRLSDHDSPNSWGPQSTAIPVGGTIAWMIGAGALLFGVAYEVPEVRIWATIALPASLVISIAYVVVKRWRSQPPTSLHLNESQDHTASETGVPVKERSESRRPFHDAIASC</sequence>
<dbReference type="EMBL" id="CP000360">
    <property type="protein sequence ID" value="ABF41194.1"/>
    <property type="molecule type" value="Genomic_DNA"/>
</dbReference>
<feature type="compositionally biased region" description="Basic and acidic residues" evidence="1">
    <location>
        <begin position="96"/>
        <end position="107"/>
    </location>
</feature>